<dbReference type="InterPro" id="IPR036864">
    <property type="entry name" value="Zn2-C6_fun-type_DNA-bd_sf"/>
</dbReference>
<evidence type="ECO:0000313" key="3">
    <source>
        <dbReference type="EMBL" id="KAK7409291.1"/>
    </source>
</evidence>
<dbReference type="Gene3D" id="4.10.240.10">
    <property type="entry name" value="Zn(2)-C6 fungal-type DNA-binding domain"/>
    <property type="match status" value="1"/>
</dbReference>
<evidence type="ECO:0000256" key="1">
    <source>
        <dbReference type="ARBA" id="ARBA00023242"/>
    </source>
</evidence>
<keyword evidence="1" id="KW-0539">Nucleus</keyword>
<dbReference type="PANTHER" id="PTHR47840">
    <property type="entry name" value="ZN(II)2CYS6 TRANSCRIPTION FACTOR (EUROFUNG)-RELATED"/>
    <property type="match status" value="1"/>
</dbReference>
<dbReference type="PROSITE" id="PS00463">
    <property type="entry name" value="ZN2_CY6_FUNGAL_1"/>
    <property type="match status" value="1"/>
</dbReference>
<organism evidence="3 4">
    <name type="scientific">Neonectria punicea</name>
    <dbReference type="NCBI Taxonomy" id="979145"/>
    <lineage>
        <taxon>Eukaryota</taxon>
        <taxon>Fungi</taxon>
        <taxon>Dikarya</taxon>
        <taxon>Ascomycota</taxon>
        <taxon>Pezizomycotina</taxon>
        <taxon>Sordariomycetes</taxon>
        <taxon>Hypocreomycetidae</taxon>
        <taxon>Hypocreales</taxon>
        <taxon>Nectriaceae</taxon>
        <taxon>Neonectria</taxon>
    </lineage>
</organism>
<dbReference type="EMBL" id="JAZAVJ010000156">
    <property type="protein sequence ID" value="KAK7409291.1"/>
    <property type="molecule type" value="Genomic_DNA"/>
</dbReference>
<dbReference type="PROSITE" id="PS50048">
    <property type="entry name" value="ZN2_CY6_FUNGAL_2"/>
    <property type="match status" value="1"/>
</dbReference>
<dbReference type="SMART" id="SM00066">
    <property type="entry name" value="GAL4"/>
    <property type="match status" value="1"/>
</dbReference>
<accession>A0ABR1GUW8</accession>
<keyword evidence="4" id="KW-1185">Reference proteome</keyword>
<dbReference type="InterPro" id="IPR001138">
    <property type="entry name" value="Zn2Cys6_DnaBD"/>
</dbReference>
<dbReference type="Proteomes" id="UP001498476">
    <property type="component" value="Unassembled WGS sequence"/>
</dbReference>
<dbReference type="CDD" id="cd12148">
    <property type="entry name" value="fungal_TF_MHR"/>
    <property type="match status" value="1"/>
</dbReference>
<feature type="domain" description="Zn(2)-C6 fungal-type" evidence="2">
    <location>
        <begin position="16"/>
        <end position="49"/>
    </location>
</feature>
<gene>
    <name evidence="3" type="ORF">QQX98_008531</name>
</gene>
<evidence type="ECO:0000259" key="2">
    <source>
        <dbReference type="PROSITE" id="PS50048"/>
    </source>
</evidence>
<reference evidence="3 4" key="1">
    <citation type="journal article" date="2025" name="Microbiol. Resour. Announc.">
        <title>Draft genome sequences for Neonectria magnoliae and Neonectria punicea, canker pathogens of Liriodendron tulipifera and Acer saccharum in West Virginia.</title>
        <authorList>
            <person name="Petronek H.M."/>
            <person name="Kasson M.T."/>
            <person name="Metheny A.M."/>
            <person name="Stauder C.M."/>
            <person name="Lovett B."/>
            <person name="Lynch S.C."/>
            <person name="Garnas J.R."/>
            <person name="Kasson L.R."/>
            <person name="Stajich J.E."/>
        </authorList>
    </citation>
    <scope>NUCLEOTIDE SEQUENCE [LARGE SCALE GENOMIC DNA]</scope>
    <source>
        <strain evidence="3 4">NRRL 64653</strain>
    </source>
</reference>
<comment type="caution">
    <text evidence="3">The sequence shown here is derived from an EMBL/GenBank/DDBJ whole genome shotgun (WGS) entry which is preliminary data.</text>
</comment>
<dbReference type="CDD" id="cd00067">
    <property type="entry name" value="GAL4"/>
    <property type="match status" value="1"/>
</dbReference>
<name>A0ABR1GUW8_9HYPO</name>
<dbReference type="SUPFAM" id="SSF57701">
    <property type="entry name" value="Zn2/Cys6 DNA-binding domain"/>
    <property type="match status" value="1"/>
</dbReference>
<evidence type="ECO:0000313" key="4">
    <source>
        <dbReference type="Proteomes" id="UP001498476"/>
    </source>
</evidence>
<dbReference type="Pfam" id="PF00172">
    <property type="entry name" value="Zn_clus"/>
    <property type="match status" value="1"/>
</dbReference>
<protein>
    <recommendedName>
        <fullName evidence="2">Zn(2)-C6 fungal-type domain-containing protein</fullName>
    </recommendedName>
</protein>
<dbReference type="PANTHER" id="PTHR47840:SF3">
    <property type="entry name" value="ZN(II)2CYS6 TRANSCRIPTION FACTOR (EUROFUNG)"/>
    <property type="match status" value="1"/>
</dbReference>
<proteinExistence type="predicted"/>
<sequence>MPDASVPRKARKGTKSCTECRRRKVACSWTSEHDSTCRRCEERGSSCVAQVFASPSTTVRRTGTRDRVSRLEQQVARLAKAVYNQNSNLGTASPAVIQDDVLSSDAATDTESQVSDVPMMEPPTYLNSLFNNNLISSDNHDNGNVQELRTRKALAHLSDTARAALQPLIPSKEDVTVFAGHASGWQSLLHFVVPVASMSKSGEEILAQYEDMKQRTVDPVSLALWLLSLAITAEQMPREAASSGFTSRWSANTSRFSTAVAEAVERTIVARETLSGTLQGIETNSLLVRLYHARGNFLKGWLQLRRTIALAELLGFHCAVDEERATLWECLCSMDKFNSLLFAFPSATRHYRGKPKPLVINGKPSVASYISRLSHIAVQLQDVSDAEAKVLSDGELYEKILKLDTELRQLMAMSPDWWADQEDPPMPALMMQYFHSYITMRVHAPLSLRPGPSTQASYCRGACTEACSGLIRRYVKLCPLLPSGFFLRRLLDLQVLTAVVILLLVDFSSTSSVQSLLPEASSQRAKALAEEVIETMESTVDEPNSDYSKQAIPTIRSLIELLNKSDLSRTDASLSVRVPLLGKVHVRRRQHKSPNRTSGNGEAINGSIVQSDTAVVEDPLPSDYMVSQDPILWEPLSWSIEEDSERMFHEATMMEYFSPANAWNGALDFTKWS</sequence>